<dbReference type="InterPro" id="IPR050695">
    <property type="entry name" value="N-acetylmuramoyl_amidase_3"/>
</dbReference>
<evidence type="ECO:0000256" key="1">
    <source>
        <dbReference type="ARBA" id="ARBA00001561"/>
    </source>
</evidence>
<dbReference type="Gene3D" id="3.40.630.40">
    <property type="entry name" value="Zn-dependent exopeptidases"/>
    <property type="match status" value="1"/>
</dbReference>
<dbReference type="SMART" id="SM00646">
    <property type="entry name" value="Ami_3"/>
    <property type="match status" value="1"/>
</dbReference>
<gene>
    <name evidence="6" type="primary">amiA</name>
    <name evidence="6" type="ORF">jaqu_36330</name>
</gene>
<dbReference type="STRING" id="935700.jaqu_36330"/>
<comment type="caution">
    <text evidence="6">The sequence shown here is derived from an EMBL/GenBank/DDBJ whole genome shotgun (WGS) entry which is preliminary data.</text>
</comment>
<evidence type="ECO:0000256" key="4">
    <source>
        <dbReference type="SAM" id="SignalP"/>
    </source>
</evidence>
<keyword evidence="7" id="KW-1185">Reference proteome</keyword>
<dbReference type="CDD" id="cd02696">
    <property type="entry name" value="MurNAc-LAA"/>
    <property type="match status" value="1"/>
</dbReference>
<keyword evidence="4" id="KW-0732">Signal</keyword>
<dbReference type="AlphaFoldDB" id="A0A0D1ECN6"/>
<sequence>MRVVLAVLALLLAAPATGGVIDTVETRIDVRRDRAEVKLVLSSAVPWRVGTLADPWRLALDLDGGDFAGLGADALGEGVRWGVVGPDRMRLIVDLPGPMRVTEAAMSSADGTIRVTVTADADAQASLPEESADLDTPPSTREGPLLIALDPGHGGIDPGAQRGLTTEADLMLRFSQEAAAALRRSGHDVVFTRERDEFVSLRGRVNIARAAGADLLISLHADAIESGDASGATIYTHATQDEDALTQELTARQARDDLLMGVVLEGQGDRVAQILVDLALLDTAPRADAFADALAGAIEAAGLPLHKRPRLGADFTVLKSPDIPAVLLELGFMSDPRDLANLRNPVWRRQMADALARAVDTWAVADRANETRRRR</sequence>
<dbReference type="InterPro" id="IPR002508">
    <property type="entry name" value="MurNAc-LAA_cat"/>
</dbReference>
<keyword evidence="3 6" id="KW-0378">Hydrolase</keyword>
<feature type="signal peptide" evidence="4">
    <location>
        <begin position="1"/>
        <end position="18"/>
    </location>
</feature>
<proteinExistence type="predicted"/>
<evidence type="ECO:0000259" key="5">
    <source>
        <dbReference type="SMART" id="SM00646"/>
    </source>
</evidence>
<dbReference type="PANTHER" id="PTHR30404:SF0">
    <property type="entry name" value="N-ACETYLMURAMOYL-L-ALANINE AMIDASE AMIC"/>
    <property type="match status" value="1"/>
</dbReference>
<dbReference type="SUPFAM" id="SSF53187">
    <property type="entry name" value="Zn-dependent exopeptidases"/>
    <property type="match status" value="1"/>
</dbReference>
<feature type="domain" description="MurNAc-LAA" evidence="5">
    <location>
        <begin position="205"/>
        <end position="360"/>
    </location>
</feature>
<evidence type="ECO:0000256" key="2">
    <source>
        <dbReference type="ARBA" id="ARBA00011901"/>
    </source>
</evidence>
<dbReference type="PATRIC" id="fig|935700.4.peg.3745"/>
<dbReference type="GO" id="GO:0009253">
    <property type="term" value="P:peptidoglycan catabolic process"/>
    <property type="evidence" value="ECO:0007669"/>
    <property type="project" value="InterPro"/>
</dbReference>
<name>A0A0D1ECN6_9RHOB</name>
<feature type="chain" id="PRO_5002230146" description="N-acetylmuramoyl-L-alanine amidase" evidence="4">
    <location>
        <begin position="19"/>
        <end position="375"/>
    </location>
</feature>
<dbReference type="GO" id="GO:0030288">
    <property type="term" value="C:outer membrane-bounded periplasmic space"/>
    <property type="evidence" value="ECO:0007669"/>
    <property type="project" value="TreeGrafter"/>
</dbReference>
<dbReference type="OrthoDB" id="9806267at2"/>
<comment type="catalytic activity">
    <reaction evidence="1">
        <text>Hydrolyzes the link between N-acetylmuramoyl residues and L-amino acid residues in certain cell-wall glycopeptides.</text>
        <dbReference type="EC" id="3.5.1.28"/>
    </reaction>
</comment>
<dbReference type="Proteomes" id="UP000032232">
    <property type="component" value="Unassembled WGS sequence"/>
</dbReference>
<dbReference type="Pfam" id="PF01520">
    <property type="entry name" value="Amidase_3"/>
    <property type="match status" value="1"/>
</dbReference>
<dbReference type="GO" id="GO:0008745">
    <property type="term" value="F:N-acetylmuramoyl-L-alanine amidase activity"/>
    <property type="evidence" value="ECO:0007669"/>
    <property type="project" value="UniProtKB-EC"/>
</dbReference>
<accession>A0A0D1ECN6</accession>
<protein>
    <recommendedName>
        <fullName evidence="2">N-acetylmuramoyl-L-alanine amidase</fullName>
        <ecNumber evidence="2">3.5.1.28</ecNumber>
    </recommendedName>
</protein>
<dbReference type="PANTHER" id="PTHR30404">
    <property type="entry name" value="N-ACETYLMURAMOYL-L-ALANINE AMIDASE"/>
    <property type="match status" value="1"/>
</dbReference>
<dbReference type="EMBL" id="JYFE01000068">
    <property type="protein sequence ID" value="KIT14691.1"/>
    <property type="molecule type" value="Genomic_DNA"/>
</dbReference>
<dbReference type="RefSeq" id="WP_043920386.1">
    <property type="nucleotide sequence ID" value="NZ_FZPF01000013.1"/>
</dbReference>
<organism evidence="6 7">
    <name type="scientific">Jannaschia aquimarina</name>
    <dbReference type="NCBI Taxonomy" id="935700"/>
    <lineage>
        <taxon>Bacteria</taxon>
        <taxon>Pseudomonadati</taxon>
        <taxon>Pseudomonadota</taxon>
        <taxon>Alphaproteobacteria</taxon>
        <taxon>Rhodobacterales</taxon>
        <taxon>Roseobacteraceae</taxon>
        <taxon>Jannaschia</taxon>
    </lineage>
</organism>
<evidence type="ECO:0000313" key="7">
    <source>
        <dbReference type="Proteomes" id="UP000032232"/>
    </source>
</evidence>
<evidence type="ECO:0000256" key="3">
    <source>
        <dbReference type="ARBA" id="ARBA00022801"/>
    </source>
</evidence>
<dbReference type="EC" id="3.5.1.28" evidence="2"/>
<evidence type="ECO:0000313" key="6">
    <source>
        <dbReference type="EMBL" id="KIT14691.1"/>
    </source>
</evidence>
<reference evidence="6 7" key="1">
    <citation type="submission" date="2015-02" db="EMBL/GenBank/DDBJ databases">
        <title>Genome Sequence of Jannaschia aquimarina DSM28248, a member of the Roseobacter clade.</title>
        <authorList>
            <person name="Voget S."/>
            <person name="Daniel R."/>
        </authorList>
    </citation>
    <scope>NUCLEOTIDE SEQUENCE [LARGE SCALE GENOMIC DNA]</scope>
    <source>
        <strain evidence="6 7">GSW-M26</strain>
    </source>
</reference>